<dbReference type="Gene3D" id="1.25.40.60">
    <property type="match status" value="1"/>
</dbReference>
<dbReference type="GO" id="GO:0016192">
    <property type="term" value="P:vesicle-mediated transport"/>
    <property type="evidence" value="ECO:0007669"/>
    <property type="project" value="InterPro"/>
</dbReference>
<sequence>MGASVIQEQREIILSTIKAITRGDWKVLVTDEEAKRLIDNVVKEDDILNENIANIERIEEKRDMNPDMDAIYLLSPQPHIVDCLMADFERRRYRKTFLVWTGLLEPQMRRRIDVSRQAQEQLAGFETMSIDFFPRESHLITFRDPWSFPILYHPACSSLVKDHIQLLARKITGICVSLGEYPKIRYYKPRNPLHEASVLCSHLARFVQEELDAYAQYNQNFPPPASRPQGVLIITDRSMDLVAPLIHEFTYQAMAHDLLPIKEGDKVVYRTVINEGQRDQQEKEVEIGEKDKIWVENRHRHMKDTIEKLMGDFQKFIDENPHFTNTEDATSLSAIKDMLAGLPQFQELKEAYSLHLSMAQECMNIFQHHKLPDVASVEQSLATGLDEDFRKPKNVGDQVVRLLDDDSIGPADRLRLTMLYILYREGLITEDIERLLMHASLPEGEIGVIQNMDLLGAHTTKKSVKEPKLNAAPLFPRKTSPTAQDEEYALSRFEPSLKLVLEELAKGTLDQSIFPYTKAPLDNSEELLAQSQASLRSAKPTWARNRMSTVDSRQRTIVFMAGGATYSESRVCYEVSDSRSRDTFLVSSHMLTPALFVRQVGDLSADRRKLDLPVDRPKPKAPAHLFVRNDPPRPPPSMAPPGGRQGMGLPARGGPGAAPSPPSIAGSQNGNVGNPYDRPSPAPPTAGLAAMSMNTVGGKGQPIALNGGSSKNKLEKKSKPEGVEKEKKKRGFFGSKK</sequence>
<organism evidence="3 4">
    <name type="scientific">Venustampulla echinocandica</name>
    <dbReference type="NCBI Taxonomy" id="2656787"/>
    <lineage>
        <taxon>Eukaryota</taxon>
        <taxon>Fungi</taxon>
        <taxon>Dikarya</taxon>
        <taxon>Ascomycota</taxon>
        <taxon>Pezizomycotina</taxon>
        <taxon>Leotiomycetes</taxon>
        <taxon>Helotiales</taxon>
        <taxon>Pleuroascaceae</taxon>
        <taxon>Venustampulla</taxon>
    </lineage>
</organism>
<feature type="compositionally biased region" description="Basic and acidic residues" evidence="2">
    <location>
        <begin position="712"/>
        <end position="726"/>
    </location>
</feature>
<dbReference type="InterPro" id="IPR036045">
    <property type="entry name" value="Sec1-like_sf"/>
</dbReference>
<comment type="caution">
    <text evidence="3">The sequence shown here is derived from an EMBL/GenBank/DDBJ whole genome shotgun (WGS) entry which is preliminary data.</text>
</comment>
<comment type="similarity">
    <text evidence="1">Belongs to the STXBP/unc-18/SEC1 family.</text>
</comment>
<dbReference type="InterPro" id="IPR027482">
    <property type="entry name" value="Sec1-like_dom2"/>
</dbReference>
<dbReference type="EMBL" id="NPIC01000002">
    <property type="protein sequence ID" value="RDL39991.1"/>
    <property type="molecule type" value="Genomic_DNA"/>
</dbReference>
<evidence type="ECO:0000313" key="3">
    <source>
        <dbReference type="EMBL" id="RDL39991.1"/>
    </source>
</evidence>
<dbReference type="Gene3D" id="3.40.50.2060">
    <property type="match status" value="1"/>
</dbReference>
<dbReference type="RefSeq" id="XP_031872647.1">
    <property type="nucleotide sequence ID" value="XM_032012954.1"/>
</dbReference>
<dbReference type="Proteomes" id="UP000254866">
    <property type="component" value="Unassembled WGS sequence"/>
</dbReference>
<feature type="region of interest" description="Disordered" evidence="2">
    <location>
        <begin position="611"/>
        <end position="737"/>
    </location>
</feature>
<protein>
    <submittedName>
        <fullName evidence="3">Sec1-like protein</fullName>
    </submittedName>
</protein>
<dbReference type="InterPro" id="IPR043127">
    <property type="entry name" value="Sec-1-like_dom3a"/>
</dbReference>
<dbReference type="Gene3D" id="3.90.830.10">
    <property type="entry name" value="Syntaxin Binding Protein 1, Chain A, domain 2"/>
    <property type="match status" value="1"/>
</dbReference>
<dbReference type="Pfam" id="PF00995">
    <property type="entry name" value="Sec1"/>
    <property type="match status" value="1"/>
</dbReference>
<gene>
    <name evidence="3" type="ORF">BP5553_04331</name>
</gene>
<dbReference type="OrthoDB" id="2228at2759"/>
<evidence type="ECO:0000256" key="1">
    <source>
        <dbReference type="ARBA" id="ARBA00009884"/>
    </source>
</evidence>
<feature type="compositionally biased region" description="Gly residues" evidence="2">
    <location>
        <begin position="643"/>
        <end position="656"/>
    </location>
</feature>
<proteinExistence type="inferred from homology"/>
<dbReference type="STRING" id="2656787.A0A370TWU0"/>
<dbReference type="PANTHER" id="PTHR11679">
    <property type="entry name" value="VESICLE PROTEIN SORTING-ASSOCIATED"/>
    <property type="match status" value="1"/>
</dbReference>
<evidence type="ECO:0000313" key="4">
    <source>
        <dbReference type="Proteomes" id="UP000254866"/>
    </source>
</evidence>
<dbReference type="Gene3D" id="3.40.50.1910">
    <property type="match status" value="1"/>
</dbReference>
<keyword evidence="4" id="KW-1185">Reference proteome</keyword>
<dbReference type="GeneID" id="43597180"/>
<dbReference type="InterPro" id="IPR001619">
    <property type="entry name" value="Sec1-like"/>
</dbReference>
<dbReference type="InterPro" id="IPR043154">
    <property type="entry name" value="Sec-1-like_dom1"/>
</dbReference>
<dbReference type="AlphaFoldDB" id="A0A370TWU0"/>
<dbReference type="SUPFAM" id="SSF56815">
    <property type="entry name" value="Sec1/munc18-like (SM) proteins"/>
    <property type="match status" value="1"/>
</dbReference>
<name>A0A370TWU0_9HELO</name>
<reference evidence="3 4" key="1">
    <citation type="journal article" date="2018" name="IMA Fungus">
        <title>IMA Genome-F 9: Draft genome sequence of Annulohypoxylon stygium, Aspergillus mulundensis, Berkeleyomyces basicola (syn. Thielaviopsis basicola), Ceratocystis smalleyi, two Cercospora beticola strains, Coleophoma cylindrospora, Fusarium fracticaudum, Phialophora cf. hyalina, and Morchella septimelata.</title>
        <authorList>
            <person name="Wingfield B.D."/>
            <person name="Bills G.F."/>
            <person name="Dong Y."/>
            <person name="Huang W."/>
            <person name="Nel W.J."/>
            <person name="Swalarsk-Parry B.S."/>
            <person name="Vaghefi N."/>
            <person name="Wilken P.M."/>
            <person name="An Z."/>
            <person name="de Beer Z.W."/>
            <person name="De Vos L."/>
            <person name="Chen L."/>
            <person name="Duong T.A."/>
            <person name="Gao Y."/>
            <person name="Hammerbacher A."/>
            <person name="Kikkert J.R."/>
            <person name="Li Y."/>
            <person name="Li H."/>
            <person name="Li K."/>
            <person name="Li Q."/>
            <person name="Liu X."/>
            <person name="Ma X."/>
            <person name="Naidoo K."/>
            <person name="Pethybridge S.J."/>
            <person name="Sun J."/>
            <person name="Steenkamp E.T."/>
            <person name="van der Nest M.A."/>
            <person name="van Wyk S."/>
            <person name="Wingfield M.J."/>
            <person name="Xiong C."/>
            <person name="Yue Q."/>
            <person name="Zhang X."/>
        </authorList>
    </citation>
    <scope>NUCLEOTIDE SEQUENCE [LARGE SCALE GENOMIC DNA]</scope>
    <source>
        <strain evidence="3 4">BP 5553</strain>
    </source>
</reference>
<feature type="compositionally biased region" description="Basic residues" evidence="2">
    <location>
        <begin position="727"/>
        <end position="737"/>
    </location>
</feature>
<evidence type="ECO:0000256" key="2">
    <source>
        <dbReference type="SAM" id="MobiDB-lite"/>
    </source>
</evidence>
<accession>A0A370TWU0</accession>